<keyword evidence="1" id="KW-0732">Signal</keyword>
<dbReference type="Proteomes" id="UP000295097">
    <property type="component" value="Unassembled WGS sequence"/>
</dbReference>
<evidence type="ECO:0000313" key="3">
    <source>
        <dbReference type="Proteomes" id="UP000295097"/>
    </source>
</evidence>
<reference evidence="2 3" key="1">
    <citation type="submission" date="2019-03" db="EMBL/GenBank/DDBJ databases">
        <title>Freshwater and sediment microbial communities from various areas in North America, analyzing microbe dynamics in response to fracking.</title>
        <authorList>
            <person name="Lamendella R."/>
        </authorList>
    </citation>
    <scope>NUCLEOTIDE SEQUENCE [LARGE SCALE GENOMIC DNA]</scope>
    <source>
        <strain evidence="2 3">175.2</strain>
    </source>
</reference>
<dbReference type="EMBL" id="SMAR01000002">
    <property type="protein sequence ID" value="TCT44525.1"/>
    <property type="molecule type" value="Genomic_DNA"/>
</dbReference>
<feature type="signal peptide" evidence="1">
    <location>
        <begin position="1"/>
        <end position="20"/>
    </location>
</feature>
<evidence type="ECO:0000313" key="2">
    <source>
        <dbReference type="EMBL" id="TCT44525.1"/>
    </source>
</evidence>
<protein>
    <recommendedName>
        <fullName evidence="4">IPT/TIG domain-containing protein</fullName>
    </recommendedName>
</protein>
<accession>A0A4R3NXM7</accession>
<evidence type="ECO:0000256" key="1">
    <source>
        <dbReference type="SAM" id="SignalP"/>
    </source>
</evidence>
<gene>
    <name evidence="2" type="ORF">EDC90_100274</name>
</gene>
<dbReference type="AlphaFoldDB" id="A0A4R3NXM7"/>
<dbReference type="RefSeq" id="WP_132307943.1">
    <property type="nucleotide sequence ID" value="NZ_SMAR01000002.1"/>
</dbReference>
<feature type="chain" id="PRO_5020711370" description="IPT/TIG domain-containing protein" evidence="1">
    <location>
        <begin position="21"/>
        <end position="78"/>
    </location>
</feature>
<sequence>MKARVIFSVLALLLAPAAYAIDYSAIPETGKVSKAPVGSTVTIQGTGKFGGEYQNVFRVQPDGSLKFITQYPINTNDN</sequence>
<comment type="caution">
    <text evidence="2">The sequence shown here is derived from an EMBL/GenBank/DDBJ whole genome shotgun (WGS) entry which is preliminary data.</text>
</comment>
<name>A0A4R3NXM7_9HYPH</name>
<dbReference type="OrthoDB" id="8279531at2"/>
<keyword evidence="3" id="KW-1185">Reference proteome</keyword>
<evidence type="ECO:0008006" key="4">
    <source>
        <dbReference type="Google" id="ProtNLM"/>
    </source>
</evidence>
<proteinExistence type="predicted"/>
<organism evidence="2 3">
    <name type="scientific">Martelella mediterranea</name>
    <dbReference type="NCBI Taxonomy" id="293089"/>
    <lineage>
        <taxon>Bacteria</taxon>
        <taxon>Pseudomonadati</taxon>
        <taxon>Pseudomonadota</taxon>
        <taxon>Alphaproteobacteria</taxon>
        <taxon>Hyphomicrobiales</taxon>
        <taxon>Aurantimonadaceae</taxon>
        <taxon>Martelella</taxon>
    </lineage>
</organism>